<gene>
    <name evidence="2" type="ORF">ACFFK8_01835</name>
</gene>
<evidence type="ECO:0000259" key="1">
    <source>
        <dbReference type="Pfam" id="PF21012"/>
    </source>
</evidence>
<sequence>MLNLLLTLGLAALSPPTDSLLLLNLDLPVARDAWLGQDNAAALTRYPLSGRSRAEVYGRTGQGGLVDYSQSPHSWQTGASVESYQRLSAHTVVYGRMSYDNFSGRDMTGSVFIDPSRYPFDIVEDSIAQAGKKHLDTYRLTGALGTRVWRQLSLGARLDYTAANYAKYRDMRHQNKLMQLDLTAGFHLPLGSHLALGAHYRYLRHTESVRYSTYGKTDRPYLSLISYGGFIGQLEQHATDGLTGSNREQPFFDERQGYGVQLGWDIRPGLSWHNSWSMDVRRGYYGRQSPYTIVYMRHRGHDYRYASTLTLRRGKSLHRLALGLEADRVDNLAQHYREQTGETGSSYYDYYEPVKTGNKLWSSTDLTYTGYLALRGEEPLWTVSAAILRRHRKHTAYDYPYYRRQHWDATTASLGLARSLFLRRGILTLELTFDYGKGSGEPYEDGTFIAPSDKQTAPPEATALLWREYARLMAPQYQFGGRARYAFRFPATRLKTYVQAAVSTRHANTHLPTQASRSHWEGALTLGCAF</sequence>
<reference evidence="2 3" key="1">
    <citation type="submission" date="2024-09" db="EMBL/GenBank/DDBJ databases">
        <authorList>
            <person name="Sun Q."/>
            <person name="Mori K."/>
        </authorList>
    </citation>
    <scope>NUCLEOTIDE SEQUENCE [LARGE SCALE GENOMIC DNA]</scope>
    <source>
        <strain evidence="2 3">ATCC 51272</strain>
    </source>
</reference>
<evidence type="ECO:0000313" key="2">
    <source>
        <dbReference type="EMBL" id="MFB9896596.1"/>
    </source>
</evidence>
<evidence type="ECO:0000313" key="3">
    <source>
        <dbReference type="Proteomes" id="UP001589688"/>
    </source>
</evidence>
<feature type="domain" description="DUF6850" evidence="1">
    <location>
        <begin position="40"/>
        <end position="529"/>
    </location>
</feature>
<comment type="caution">
    <text evidence="2">The sequence shown here is derived from an EMBL/GenBank/DDBJ whole genome shotgun (WGS) entry which is preliminary data.</text>
</comment>
<dbReference type="Pfam" id="PF21012">
    <property type="entry name" value="DUF6850"/>
    <property type="match status" value="1"/>
</dbReference>
<dbReference type="RefSeq" id="WP_027952658.1">
    <property type="nucleotide sequence ID" value="NZ_JADU01000027.1"/>
</dbReference>
<proteinExistence type="predicted"/>
<dbReference type="Proteomes" id="UP001589688">
    <property type="component" value="Unassembled WGS sequence"/>
</dbReference>
<protein>
    <submittedName>
        <fullName evidence="2">DUF6850 family outer membrane beta-barrel protein</fullName>
    </submittedName>
</protein>
<accession>A0ABV5ZGV1</accession>
<dbReference type="EMBL" id="JBHLZF010000001">
    <property type="protein sequence ID" value="MFB9896596.1"/>
    <property type="molecule type" value="Genomic_DNA"/>
</dbReference>
<dbReference type="InterPro" id="IPR049236">
    <property type="entry name" value="DUF6850"/>
</dbReference>
<keyword evidence="3" id="KW-1185">Reference proteome</keyword>
<name>A0ABV5ZGV1_9BACT</name>
<organism evidence="2 3">
    <name type="scientific">Hallella seregens ATCC 51272</name>
    <dbReference type="NCBI Taxonomy" id="1336250"/>
    <lineage>
        <taxon>Bacteria</taxon>
        <taxon>Pseudomonadati</taxon>
        <taxon>Bacteroidota</taxon>
        <taxon>Bacteroidia</taxon>
        <taxon>Bacteroidales</taxon>
        <taxon>Prevotellaceae</taxon>
        <taxon>Hallella</taxon>
    </lineage>
</organism>